<dbReference type="AlphaFoldDB" id="A0A9W9WM86"/>
<reference evidence="1" key="1">
    <citation type="submission" date="2022-12" db="EMBL/GenBank/DDBJ databases">
        <authorList>
            <person name="Petersen C."/>
        </authorList>
    </citation>
    <scope>NUCLEOTIDE SEQUENCE</scope>
    <source>
        <strain evidence="1">IBT 17660</strain>
    </source>
</reference>
<reference evidence="1" key="2">
    <citation type="journal article" date="2023" name="IMA Fungus">
        <title>Comparative genomic study of the Penicillium genus elucidates a diverse pangenome and 15 lateral gene transfer events.</title>
        <authorList>
            <person name="Petersen C."/>
            <person name="Sorensen T."/>
            <person name="Nielsen M.R."/>
            <person name="Sondergaard T.E."/>
            <person name="Sorensen J.L."/>
            <person name="Fitzpatrick D.A."/>
            <person name="Frisvad J.C."/>
            <person name="Nielsen K.L."/>
        </authorList>
    </citation>
    <scope>NUCLEOTIDE SEQUENCE</scope>
    <source>
        <strain evidence="1">IBT 17660</strain>
    </source>
</reference>
<accession>A0A9W9WM86</accession>
<evidence type="ECO:0000313" key="2">
    <source>
        <dbReference type="Proteomes" id="UP001147760"/>
    </source>
</evidence>
<keyword evidence="2" id="KW-1185">Reference proteome</keyword>
<sequence>MVAKALHDLVRAIDVQQMEKTTRWVAVQPDKSRIGINFTFADGNFTVSQWSGFNMYVGVDFDVDGEGKPVHPVLVSPPITEISRVDGLALMLSTEEDLTRTVEPASKMPSAIDVNLTLAEPLWPILDEDEEFRKYYL</sequence>
<protein>
    <submittedName>
        <fullName evidence="1">Uncharacterized protein</fullName>
    </submittedName>
</protein>
<proteinExistence type="predicted"/>
<evidence type="ECO:0000313" key="1">
    <source>
        <dbReference type="EMBL" id="KAJ5470036.1"/>
    </source>
</evidence>
<gene>
    <name evidence="1" type="ORF">N7530_007393</name>
</gene>
<organism evidence="1 2">
    <name type="scientific">Penicillium desertorum</name>
    <dbReference type="NCBI Taxonomy" id="1303715"/>
    <lineage>
        <taxon>Eukaryota</taxon>
        <taxon>Fungi</taxon>
        <taxon>Dikarya</taxon>
        <taxon>Ascomycota</taxon>
        <taxon>Pezizomycotina</taxon>
        <taxon>Eurotiomycetes</taxon>
        <taxon>Eurotiomycetidae</taxon>
        <taxon>Eurotiales</taxon>
        <taxon>Aspergillaceae</taxon>
        <taxon>Penicillium</taxon>
    </lineage>
</organism>
<dbReference type="OrthoDB" id="444127at2759"/>
<name>A0A9W9WM86_9EURO</name>
<dbReference type="InterPro" id="IPR023213">
    <property type="entry name" value="CAT-like_dom_sf"/>
</dbReference>
<comment type="caution">
    <text evidence="1">The sequence shown here is derived from an EMBL/GenBank/DDBJ whole genome shotgun (WGS) entry which is preliminary data.</text>
</comment>
<dbReference type="Proteomes" id="UP001147760">
    <property type="component" value="Unassembled WGS sequence"/>
</dbReference>
<dbReference type="Gene3D" id="3.30.559.10">
    <property type="entry name" value="Chloramphenicol acetyltransferase-like domain"/>
    <property type="match status" value="1"/>
</dbReference>
<dbReference type="EMBL" id="JAPWDO010000005">
    <property type="protein sequence ID" value="KAJ5470036.1"/>
    <property type="molecule type" value="Genomic_DNA"/>
</dbReference>